<reference evidence="3" key="3">
    <citation type="submission" date="2025-08" db="UniProtKB">
        <authorList>
            <consortium name="Ensembl"/>
        </authorList>
    </citation>
    <scope>IDENTIFICATION</scope>
    <source>
        <strain evidence="3">JP 163 A</strain>
    </source>
</reference>
<accession>A0A3B5R4G2</accession>
<reference evidence="4" key="1">
    <citation type="submission" date="2012-01" db="EMBL/GenBank/DDBJ databases">
        <authorList>
            <person name="Walter R."/>
            <person name="Schartl M."/>
            <person name="Warren W."/>
        </authorList>
    </citation>
    <scope>NUCLEOTIDE SEQUENCE [LARGE SCALE GENOMIC DNA]</scope>
    <source>
        <strain evidence="4">JP 163 A</strain>
    </source>
</reference>
<dbReference type="GO" id="GO:0001913">
    <property type="term" value="P:T cell mediated cytotoxicity"/>
    <property type="evidence" value="ECO:0007669"/>
    <property type="project" value="TreeGrafter"/>
</dbReference>
<evidence type="ECO:0000256" key="1">
    <source>
        <dbReference type="ARBA" id="ARBA00022729"/>
    </source>
</evidence>
<dbReference type="AlphaFoldDB" id="A0A3B5R4G2"/>
<proteinExistence type="predicted"/>
<dbReference type="PANTHER" id="PTHR46096">
    <property type="entry name" value="PERFORIN-1"/>
    <property type="match status" value="1"/>
</dbReference>
<sequence length="134" mass="15177">MKPGIINHSLVPLYQLVTEPAKKNWSKRGDGLWGDVFTKTDSFMKVFLGNQTFQTSVISDDDSPQWNEEKFEVWDEDYHFLDRQNDLLGSCATTVQAGSVTSMCEMNHGYFYISYAAECAPGLRGTTCSEYSHL</sequence>
<dbReference type="GO" id="GO:0051607">
    <property type="term" value="P:defense response to virus"/>
    <property type="evidence" value="ECO:0007669"/>
    <property type="project" value="TreeGrafter"/>
</dbReference>
<dbReference type="Gene3D" id="2.60.40.150">
    <property type="entry name" value="C2 domain"/>
    <property type="match status" value="1"/>
</dbReference>
<keyword evidence="4" id="KW-1185">Reference proteome</keyword>
<dbReference type="GO" id="GO:0001771">
    <property type="term" value="P:immunological synapse formation"/>
    <property type="evidence" value="ECO:0007669"/>
    <property type="project" value="TreeGrafter"/>
</dbReference>
<dbReference type="InterPro" id="IPR000008">
    <property type="entry name" value="C2_dom"/>
</dbReference>
<protein>
    <recommendedName>
        <fullName evidence="2">C2 domain-containing protein</fullName>
    </recommendedName>
</protein>
<dbReference type="InParanoid" id="A0A3B5R4G2"/>
<evidence type="ECO:0000259" key="2">
    <source>
        <dbReference type="Pfam" id="PF00168"/>
    </source>
</evidence>
<dbReference type="SUPFAM" id="SSF49562">
    <property type="entry name" value="C2 domain (Calcium/lipid-binding domain, CaLB)"/>
    <property type="match status" value="1"/>
</dbReference>
<reference evidence="3" key="4">
    <citation type="submission" date="2025-09" db="UniProtKB">
        <authorList>
            <consortium name="Ensembl"/>
        </authorList>
    </citation>
    <scope>IDENTIFICATION</scope>
    <source>
        <strain evidence="3">JP 163 A</strain>
    </source>
</reference>
<keyword evidence="1" id="KW-0732">Signal</keyword>
<evidence type="ECO:0000313" key="4">
    <source>
        <dbReference type="Proteomes" id="UP000002852"/>
    </source>
</evidence>
<dbReference type="InterPro" id="IPR052784">
    <property type="entry name" value="Perforin-1_pore-forming"/>
</dbReference>
<dbReference type="GO" id="GO:0022829">
    <property type="term" value="F:wide pore channel activity"/>
    <property type="evidence" value="ECO:0007669"/>
    <property type="project" value="TreeGrafter"/>
</dbReference>
<reference evidence="4" key="2">
    <citation type="journal article" date="2013" name="Nat. Genet.">
        <title>The genome of the platyfish, Xiphophorus maculatus, provides insights into evolutionary adaptation and several complex traits.</title>
        <authorList>
            <person name="Schartl M."/>
            <person name="Walter R.B."/>
            <person name="Shen Y."/>
            <person name="Garcia T."/>
            <person name="Catchen J."/>
            <person name="Amores A."/>
            <person name="Braasch I."/>
            <person name="Chalopin D."/>
            <person name="Volff J.N."/>
            <person name="Lesch K.P."/>
            <person name="Bisazza A."/>
            <person name="Minx P."/>
            <person name="Hillier L."/>
            <person name="Wilson R.K."/>
            <person name="Fuerstenberg S."/>
            <person name="Boore J."/>
            <person name="Searle S."/>
            <person name="Postlethwait J.H."/>
            <person name="Warren W.C."/>
        </authorList>
    </citation>
    <scope>NUCLEOTIDE SEQUENCE [LARGE SCALE GENOMIC DNA]</scope>
    <source>
        <strain evidence="4">JP 163 A</strain>
    </source>
</reference>
<name>A0A3B5R4G2_XIPMA</name>
<dbReference type="InterPro" id="IPR035892">
    <property type="entry name" value="C2_domain_sf"/>
</dbReference>
<dbReference type="GeneTree" id="ENSGT00530000063725"/>
<dbReference type="Ensembl" id="ENSXMAT00000023250.1">
    <property type="protein sequence ID" value="ENSXMAP00000038292.1"/>
    <property type="gene ID" value="ENSXMAG00000028032.1"/>
</dbReference>
<dbReference type="GO" id="GO:0016020">
    <property type="term" value="C:membrane"/>
    <property type="evidence" value="ECO:0007669"/>
    <property type="project" value="TreeGrafter"/>
</dbReference>
<feature type="domain" description="C2" evidence="2">
    <location>
        <begin position="35"/>
        <end position="69"/>
    </location>
</feature>
<organism evidence="3 4">
    <name type="scientific">Xiphophorus maculatus</name>
    <name type="common">Southern platyfish</name>
    <name type="synonym">Platypoecilus maculatus</name>
    <dbReference type="NCBI Taxonomy" id="8083"/>
    <lineage>
        <taxon>Eukaryota</taxon>
        <taxon>Metazoa</taxon>
        <taxon>Chordata</taxon>
        <taxon>Craniata</taxon>
        <taxon>Vertebrata</taxon>
        <taxon>Euteleostomi</taxon>
        <taxon>Actinopterygii</taxon>
        <taxon>Neopterygii</taxon>
        <taxon>Teleostei</taxon>
        <taxon>Neoteleostei</taxon>
        <taxon>Acanthomorphata</taxon>
        <taxon>Ovalentaria</taxon>
        <taxon>Atherinomorphae</taxon>
        <taxon>Cyprinodontiformes</taxon>
        <taxon>Poeciliidae</taxon>
        <taxon>Poeciliinae</taxon>
        <taxon>Xiphophorus</taxon>
    </lineage>
</organism>
<dbReference type="Pfam" id="PF00168">
    <property type="entry name" value="C2"/>
    <property type="match status" value="1"/>
</dbReference>
<dbReference type="Proteomes" id="UP000002852">
    <property type="component" value="Unassembled WGS sequence"/>
</dbReference>
<dbReference type="PANTHER" id="PTHR46096:SF3">
    <property type="entry name" value="PERFORIN-1"/>
    <property type="match status" value="1"/>
</dbReference>
<evidence type="ECO:0000313" key="3">
    <source>
        <dbReference type="Ensembl" id="ENSXMAP00000038292.1"/>
    </source>
</evidence>
<dbReference type="STRING" id="8083.ENSXMAP00000038292"/>